<dbReference type="InterPro" id="IPR050231">
    <property type="entry name" value="Iron_ascorbate_oxido_reductase"/>
</dbReference>
<gene>
    <name evidence="2" type="ORF">HAND00432_LOCUS34107</name>
</gene>
<name>A0A6U5C505_HEMAN</name>
<dbReference type="Pfam" id="PF03171">
    <property type="entry name" value="2OG-FeII_Oxy"/>
    <property type="match status" value="1"/>
</dbReference>
<reference evidence="2" key="1">
    <citation type="submission" date="2021-01" db="EMBL/GenBank/DDBJ databases">
        <authorList>
            <person name="Corre E."/>
            <person name="Pelletier E."/>
            <person name="Niang G."/>
            <person name="Scheremetjew M."/>
            <person name="Finn R."/>
            <person name="Kale V."/>
            <person name="Holt S."/>
            <person name="Cochrane G."/>
            <person name="Meng A."/>
            <person name="Brown T."/>
            <person name="Cohen L."/>
        </authorList>
    </citation>
    <scope>NUCLEOTIDE SEQUENCE</scope>
    <source>
        <strain evidence="2">CCMP644</strain>
    </source>
</reference>
<dbReference type="PANTHER" id="PTHR47990">
    <property type="entry name" value="2-OXOGLUTARATE (2OG) AND FE(II)-DEPENDENT OXYGENASE SUPERFAMILY PROTEIN-RELATED"/>
    <property type="match status" value="1"/>
</dbReference>
<dbReference type="Gene3D" id="2.60.120.330">
    <property type="entry name" value="B-lactam Antibiotic, Isopenicillin N Synthase, Chain"/>
    <property type="match status" value="1"/>
</dbReference>
<feature type="domain" description="Isopenicillin N synthase-like Fe(2+) 2OG dioxygenase" evidence="1">
    <location>
        <begin position="238"/>
        <end position="331"/>
    </location>
</feature>
<evidence type="ECO:0000259" key="1">
    <source>
        <dbReference type="Pfam" id="PF03171"/>
    </source>
</evidence>
<proteinExistence type="predicted"/>
<organism evidence="2">
    <name type="scientific">Hemiselmis andersenii</name>
    <name type="common">Cryptophyte alga</name>
    <dbReference type="NCBI Taxonomy" id="464988"/>
    <lineage>
        <taxon>Eukaryota</taxon>
        <taxon>Cryptophyceae</taxon>
        <taxon>Cryptomonadales</taxon>
        <taxon>Hemiselmidaceae</taxon>
        <taxon>Hemiselmis</taxon>
    </lineage>
</organism>
<dbReference type="EMBL" id="HBFX01056701">
    <property type="protein sequence ID" value="CAD8983097.1"/>
    <property type="molecule type" value="Transcribed_RNA"/>
</dbReference>
<dbReference type="InterPro" id="IPR044861">
    <property type="entry name" value="IPNS-like_FE2OG_OXY"/>
</dbReference>
<dbReference type="AlphaFoldDB" id="A0A6U5C505"/>
<dbReference type="SUPFAM" id="SSF51197">
    <property type="entry name" value="Clavaminate synthase-like"/>
    <property type="match status" value="1"/>
</dbReference>
<evidence type="ECO:0000313" key="2">
    <source>
        <dbReference type="EMBL" id="CAD8983097.1"/>
    </source>
</evidence>
<protein>
    <recommendedName>
        <fullName evidence="1">Isopenicillin N synthase-like Fe(2+) 2OG dioxygenase domain-containing protein</fullName>
    </recommendedName>
</protein>
<dbReference type="InterPro" id="IPR027443">
    <property type="entry name" value="IPNS-like_sf"/>
</dbReference>
<accession>A0A6U5C505</accession>
<sequence>MAMDLDALLEKNRYGGEDQKPSIEALLAKNKYGGKNSGATEVVNIAPEYPHDVDIGPLFCRSADRCFLDGGGLCGAYQSGNRNKGMLQDLYNACKETGFFFVYNTMVEDQTLQTVYEHTLRIHTAQNAALKEEVRAEARDCLTAGWVPYKSHPAYDAGIIANRCSYHITPPVQNGTEPWQVRKWPSTDLVGDDFEPDIARFYEQSEVIAKGLAAAFSRMLGLDDDYFAKLRTDKSLSLLQLSYYPPQQPSPDSRDMLGAQTDGVLFSIVNQNCPGLQVQDAQGRWCNVRCSSERFIVLIGDAMEVVTGGEIRATKHRNITMPHERAMITFRAGLDPDVVLAPHELYDDGSGDYAPRTQMEHFKMRNKALTQRLGG</sequence>